<organism evidence="2 3">
    <name type="scientific">Hydrobacter penzbergensis</name>
    <dbReference type="NCBI Taxonomy" id="1235997"/>
    <lineage>
        <taxon>Bacteria</taxon>
        <taxon>Pseudomonadati</taxon>
        <taxon>Bacteroidota</taxon>
        <taxon>Chitinophagia</taxon>
        <taxon>Chitinophagales</taxon>
        <taxon>Chitinophagaceae</taxon>
        <taxon>Hydrobacter</taxon>
    </lineage>
</organism>
<keyword evidence="1" id="KW-0472">Membrane</keyword>
<dbReference type="EMBL" id="FNNO01000008">
    <property type="protein sequence ID" value="SDX03372.1"/>
    <property type="molecule type" value="Genomic_DNA"/>
</dbReference>
<evidence type="ECO:0000313" key="2">
    <source>
        <dbReference type="EMBL" id="SDX03372.1"/>
    </source>
</evidence>
<feature type="transmembrane region" description="Helical" evidence="1">
    <location>
        <begin position="133"/>
        <end position="150"/>
    </location>
</feature>
<feature type="transmembrane region" description="Helical" evidence="1">
    <location>
        <begin position="66"/>
        <end position="86"/>
    </location>
</feature>
<accession>A0A8X8ICZ3</accession>
<feature type="transmembrane region" description="Helical" evidence="1">
    <location>
        <begin position="266"/>
        <end position="286"/>
    </location>
</feature>
<feature type="transmembrane region" description="Helical" evidence="1">
    <location>
        <begin position="40"/>
        <end position="59"/>
    </location>
</feature>
<feature type="transmembrane region" description="Helical" evidence="1">
    <location>
        <begin position="185"/>
        <end position="204"/>
    </location>
</feature>
<keyword evidence="1" id="KW-1133">Transmembrane helix</keyword>
<dbReference type="Proteomes" id="UP000198711">
    <property type="component" value="Unassembled WGS sequence"/>
</dbReference>
<name>A0A8X8ICZ3_9BACT</name>
<keyword evidence="1" id="KW-0812">Transmembrane</keyword>
<evidence type="ECO:0000256" key="1">
    <source>
        <dbReference type="SAM" id="Phobius"/>
    </source>
</evidence>
<reference evidence="2 3" key="1">
    <citation type="submission" date="2016-10" db="EMBL/GenBank/DDBJ databases">
        <authorList>
            <person name="Varghese N."/>
            <person name="Submissions S."/>
        </authorList>
    </citation>
    <scope>NUCLEOTIDE SEQUENCE [LARGE SCALE GENOMIC DNA]</scope>
    <source>
        <strain evidence="2 3">DSM 25353</strain>
    </source>
</reference>
<proteinExistence type="predicted"/>
<feature type="transmembrane region" description="Helical" evidence="1">
    <location>
        <begin position="224"/>
        <end position="246"/>
    </location>
</feature>
<evidence type="ECO:0000313" key="3">
    <source>
        <dbReference type="Proteomes" id="UP000198711"/>
    </source>
</evidence>
<comment type="caution">
    <text evidence="2">The sequence shown here is derived from an EMBL/GenBank/DDBJ whole genome shotgun (WGS) entry which is preliminary data.</text>
</comment>
<gene>
    <name evidence="2" type="ORF">SAMN05444410_10893</name>
</gene>
<sequence length="294" mass="33972">MFVHRLDAPFHIINLIYFNNKIITGIFGSTTIMNHLVGDFILFASLFGILLSLLLLYYIKRSGKSNIYLAIFFFLNSIYGLSAYILAHSGSARLLAPLYGTIAPLLFLLGPAGFFYVRSVLSNDPRLRKWDMLHFVPFLVQLVNALPYIFTPYAYKVQNVTQLANDIGMIPYVKTGWFITPMVNYLFRPGHIFIYAVGQSIVLYKWMRKDEVLMKLKEIVIQWLYLFTVVCLILFGGFFAVTVWIYTMEDKYAAIHLGRPLMKISFVPFILLNGLIFLFPKILYGLPRRRAFTH</sequence>
<dbReference type="AlphaFoldDB" id="A0A8X8ICZ3"/>
<protein>
    <submittedName>
        <fullName evidence="2">Uncharacterized protein</fullName>
    </submittedName>
</protein>
<keyword evidence="3" id="KW-1185">Reference proteome</keyword>
<feature type="transmembrane region" description="Helical" evidence="1">
    <location>
        <begin position="98"/>
        <end position="121"/>
    </location>
</feature>